<evidence type="ECO:0000313" key="3">
    <source>
        <dbReference type="EMBL" id="KZS14703.1"/>
    </source>
</evidence>
<dbReference type="PANTHER" id="PTHR10704:SF44">
    <property type="entry name" value="LD35051P-RELATED"/>
    <property type="match status" value="1"/>
</dbReference>
<gene>
    <name evidence="3" type="ORF">APZ42_020098</name>
</gene>
<dbReference type="GO" id="GO:0001517">
    <property type="term" value="F:N-acetylglucosamine 6-O-sulfotransferase activity"/>
    <property type="evidence" value="ECO:0007669"/>
    <property type="project" value="TreeGrafter"/>
</dbReference>
<dbReference type="EMBL" id="LRGB01000944">
    <property type="protein sequence ID" value="KZS14703.1"/>
    <property type="molecule type" value="Genomic_DNA"/>
</dbReference>
<evidence type="ECO:0000313" key="4">
    <source>
        <dbReference type="Proteomes" id="UP000076858"/>
    </source>
</evidence>
<feature type="domain" description="Sulfotransferase" evidence="2">
    <location>
        <begin position="37"/>
        <end position="158"/>
    </location>
</feature>
<dbReference type="InterPro" id="IPR000863">
    <property type="entry name" value="Sulfotransferase_dom"/>
</dbReference>
<sequence length="191" mass="21803">MDSSEMDSPYQELPISGEGRRGDGDVRAGLVKELLTLLANDHSSKQWKIVYLVRDPRGVMSSRTNLTWCKHDPACNDASRLCSEVQEDLAWEKRLRSQSPDQHYLIKFEDLSADVQLETEKLFRFLEMPVSDPVKIFLNMHTQSSKTRDDPFSTIRESNTVASGWQTKLSKNEIANLTNTCKPLLEMLNVL</sequence>
<dbReference type="InterPro" id="IPR027417">
    <property type="entry name" value="P-loop_NTPase"/>
</dbReference>
<keyword evidence="4" id="KW-1185">Reference proteome</keyword>
<evidence type="ECO:0000256" key="1">
    <source>
        <dbReference type="SAM" id="MobiDB-lite"/>
    </source>
</evidence>
<dbReference type="Gene3D" id="3.40.50.300">
    <property type="entry name" value="P-loop containing nucleotide triphosphate hydrolases"/>
    <property type="match status" value="1"/>
</dbReference>
<dbReference type="Pfam" id="PF00685">
    <property type="entry name" value="Sulfotransfer_1"/>
    <property type="match status" value="1"/>
</dbReference>
<protein>
    <recommendedName>
        <fullName evidence="2">Sulfotransferase domain-containing protein</fullName>
    </recommendedName>
</protein>
<dbReference type="GO" id="GO:0006044">
    <property type="term" value="P:N-acetylglucosamine metabolic process"/>
    <property type="evidence" value="ECO:0007669"/>
    <property type="project" value="TreeGrafter"/>
</dbReference>
<dbReference type="SUPFAM" id="SSF52540">
    <property type="entry name" value="P-loop containing nucleoside triphosphate hydrolases"/>
    <property type="match status" value="1"/>
</dbReference>
<dbReference type="OrthoDB" id="6138663at2759"/>
<organism evidence="3 4">
    <name type="scientific">Daphnia magna</name>
    <dbReference type="NCBI Taxonomy" id="35525"/>
    <lineage>
        <taxon>Eukaryota</taxon>
        <taxon>Metazoa</taxon>
        <taxon>Ecdysozoa</taxon>
        <taxon>Arthropoda</taxon>
        <taxon>Crustacea</taxon>
        <taxon>Branchiopoda</taxon>
        <taxon>Diplostraca</taxon>
        <taxon>Cladocera</taxon>
        <taxon>Anomopoda</taxon>
        <taxon>Daphniidae</taxon>
        <taxon>Daphnia</taxon>
    </lineage>
</organism>
<dbReference type="AlphaFoldDB" id="A0A164XZ39"/>
<name>A0A164XZ39_9CRUS</name>
<reference evidence="3 4" key="1">
    <citation type="submission" date="2016-03" db="EMBL/GenBank/DDBJ databases">
        <title>EvidentialGene: Evidence-directed Construction of Genes on Genomes.</title>
        <authorList>
            <person name="Gilbert D.G."/>
            <person name="Choi J.-H."/>
            <person name="Mockaitis K."/>
            <person name="Colbourne J."/>
            <person name="Pfrender M."/>
        </authorList>
    </citation>
    <scope>NUCLEOTIDE SEQUENCE [LARGE SCALE GENOMIC DNA]</scope>
    <source>
        <strain evidence="3 4">Xinb3</strain>
        <tissue evidence="3">Complete organism</tissue>
    </source>
</reference>
<comment type="caution">
    <text evidence="3">The sequence shown here is derived from an EMBL/GenBank/DDBJ whole genome shotgun (WGS) entry which is preliminary data.</text>
</comment>
<proteinExistence type="predicted"/>
<feature type="region of interest" description="Disordered" evidence="1">
    <location>
        <begin position="1"/>
        <end position="22"/>
    </location>
</feature>
<dbReference type="STRING" id="35525.A0A164XZ39"/>
<accession>A0A164XZ39</accession>
<dbReference type="InterPro" id="IPR051135">
    <property type="entry name" value="Gal/GlcNAc/GalNAc_ST"/>
</dbReference>
<evidence type="ECO:0000259" key="2">
    <source>
        <dbReference type="Pfam" id="PF00685"/>
    </source>
</evidence>
<dbReference type="Proteomes" id="UP000076858">
    <property type="component" value="Unassembled WGS sequence"/>
</dbReference>
<dbReference type="PANTHER" id="PTHR10704">
    <property type="entry name" value="CARBOHYDRATE SULFOTRANSFERASE"/>
    <property type="match status" value="1"/>
</dbReference>
<dbReference type="GO" id="GO:0006790">
    <property type="term" value="P:sulfur compound metabolic process"/>
    <property type="evidence" value="ECO:0007669"/>
    <property type="project" value="TreeGrafter"/>
</dbReference>